<dbReference type="Proteomes" id="UP000886602">
    <property type="component" value="Unassembled WGS sequence"/>
</dbReference>
<gene>
    <name evidence="1" type="ORF">IPJ48_14455</name>
</gene>
<comment type="caution">
    <text evidence="1">The sequence shown here is derived from an EMBL/GenBank/DDBJ whole genome shotgun (WGS) entry which is preliminary data.</text>
</comment>
<reference evidence="1" key="1">
    <citation type="submission" date="2020-10" db="EMBL/GenBank/DDBJ databases">
        <title>Connecting structure to function with the recovery of over 1000 high-quality activated sludge metagenome-assembled genomes encoding full-length rRNA genes using long-read sequencing.</title>
        <authorList>
            <person name="Singleton C.M."/>
            <person name="Petriglieri F."/>
            <person name="Kristensen J.M."/>
            <person name="Kirkegaard R.H."/>
            <person name="Michaelsen T.Y."/>
            <person name="Andersen M.H."/>
            <person name="Karst S.M."/>
            <person name="Dueholm M.S."/>
            <person name="Nielsen P.H."/>
            <person name="Albertsen M."/>
        </authorList>
    </citation>
    <scope>NUCLEOTIDE SEQUENCE</scope>
    <source>
        <strain evidence="1">EsbW_18-Q3-R4-48_MAXAC.044</strain>
    </source>
</reference>
<evidence type="ECO:0000313" key="1">
    <source>
        <dbReference type="EMBL" id="MBK7424173.1"/>
    </source>
</evidence>
<organism evidence="1 2">
    <name type="scientific">Candidatus Propionivibrio dominans</name>
    <dbReference type="NCBI Taxonomy" id="2954373"/>
    <lineage>
        <taxon>Bacteria</taxon>
        <taxon>Pseudomonadati</taxon>
        <taxon>Pseudomonadota</taxon>
        <taxon>Betaproteobacteria</taxon>
        <taxon>Rhodocyclales</taxon>
        <taxon>Rhodocyclaceae</taxon>
        <taxon>Propionivibrio</taxon>
    </lineage>
</organism>
<name>A0A9D7I9H8_9RHOO</name>
<proteinExistence type="predicted"/>
<protein>
    <submittedName>
        <fullName evidence="1">Uncharacterized protein</fullName>
    </submittedName>
</protein>
<dbReference type="EMBL" id="JADJNC010000024">
    <property type="protein sequence ID" value="MBK7424173.1"/>
    <property type="molecule type" value="Genomic_DNA"/>
</dbReference>
<accession>A0A9D7I9H8</accession>
<evidence type="ECO:0000313" key="2">
    <source>
        <dbReference type="Proteomes" id="UP000886602"/>
    </source>
</evidence>
<dbReference type="AlphaFoldDB" id="A0A9D7I9H8"/>
<sequence length="164" mass="18747">MQKKLLPITTQEAFMHIAKMFAALALAWTASATQAQESKLLGTWQGGDKRLEATIPFLRISPSHLYFSRDGKKWECKTAYVIANMGSGDRYPGQPEIFQSKNRKWEYQKIRLGKSRCTQMAYFLFAFPADENDYADFVEYVDESKHTASGHFYRLKKGGKVSSL</sequence>